<gene>
    <name evidence="12 16" type="primary">serC</name>
    <name evidence="16" type="ORF">M9394_00240</name>
    <name evidence="15" type="ORF">M9404_01600</name>
</gene>
<dbReference type="PANTHER" id="PTHR43247:SF1">
    <property type="entry name" value="PHOSPHOSERINE AMINOTRANSFERASE"/>
    <property type="match status" value="1"/>
</dbReference>
<dbReference type="InterPro" id="IPR000192">
    <property type="entry name" value="Aminotrans_V_dom"/>
</dbReference>
<dbReference type="GO" id="GO:0030170">
    <property type="term" value="F:pyridoxal phosphate binding"/>
    <property type="evidence" value="ECO:0007669"/>
    <property type="project" value="UniProtKB-UniRule"/>
</dbReference>
<dbReference type="PROSITE" id="PS00595">
    <property type="entry name" value="AA_TRANSFER_CLASS_5"/>
    <property type="match status" value="1"/>
</dbReference>
<dbReference type="HAMAP" id="MF_00160">
    <property type="entry name" value="SerC_aminotrans_5"/>
    <property type="match status" value="1"/>
</dbReference>
<dbReference type="EMBL" id="CP097751">
    <property type="protein sequence ID" value="URJ27588.1"/>
    <property type="molecule type" value="Genomic_DNA"/>
</dbReference>
<evidence type="ECO:0000256" key="10">
    <source>
        <dbReference type="ARBA" id="ARBA00047630"/>
    </source>
</evidence>
<comment type="pathway">
    <text evidence="2 12 13">Amino-acid biosynthesis; L-serine biosynthesis; L-serine from 3-phospho-D-glycerate: step 2/3.</text>
</comment>
<sequence length="362" mass="41503">MNKVFNFSAGPAMLPKQVLRQFKEELYSWNNMGISVIEISHRSKEFVQLMQEAKQDMRDLLDIPENYEVLFCHGGARAQFSAIPMNLLKTSSERVDYVKTGYWAYSAAIEAKKYCDPRIINVVGKKNGLYNIQPISKWDVSENSLYIHYCPNETIDGIAVYETPNFSDKIVVADCSSTLFSSPLKINRFGIIYATAQKNIGISGLTVIIIRKDLLKEPYRVVPSILNYKILADNFSMFNTPVTMSWYVASLMFKWLKTQGGLQEINKRNQEKSALLYDAIDSSNFYYNNISLSNRSYMNIAFFLKNNKLNDLFLKESISFGLYGLKGHKVVGGMRASLYNAMTLEGVKQLIRFMKLFSEKYR</sequence>
<dbReference type="EC" id="2.6.1.52" evidence="12"/>
<dbReference type="InterPro" id="IPR015424">
    <property type="entry name" value="PyrdxlP-dep_Trfase"/>
</dbReference>
<comment type="catalytic activity">
    <reaction evidence="11 12 13">
        <text>O-phospho-L-serine + 2-oxoglutarate = 3-phosphooxypyruvate + L-glutamate</text>
        <dbReference type="Rhea" id="RHEA:14329"/>
        <dbReference type="ChEBI" id="CHEBI:16810"/>
        <dbReference type="ChEBI" id="CHEBI:18110"/>
        <dbReference type="ChEBI" id="CHEBI:29985"/>
        <dbReference type="ChEBI" id="CHEBI:57524"/>
        <dbReference type="EC" id="2.6.1.52"/>
    </reaction>
</comment>
<dbReference type="SUPFAM" id="SSF53383">
    <property type="entry name" value="PLP-dependent transferases"/>
    <property type="match status" value="1"/>
</dbReference>
<comment type="similarity">
    <text evidence="3 12">Belongs to the class-V pyridoxal-phosphate-dependent aminotransferase family. SerC subfamily.</text>
</comment>
<dbReference type="AlphaFoldDB" id="A0AAE9I9M5"/>
<accession>A0AAE9I9M5</accession>
<comment type="catalytic activity">
    <reaction evidence="10 12">
        <text>4-(phosphooxy)-L-threonine + 2-oxoglutarate = (R)-3-hydroxy-2-oxo-4-phosphooxybutanoate + L-glutamate</text>
        <dbReference type="Rhea" id="RHEA:16573"/>
        <dbReference type="ChEBI" id="CHEBI:16810"/>
        <dbReference type="ChEBI" id="CHEBI:29985"/>
        <dbReference type="ChEBI" id="CHEBI:58452"/>
        <dbReference type="ChEBI" id="CHEBI:58538"/>
        <dbReference type="EC" id="2.6.1.52"/>
    </reaction>
</comment>
<comment type="caution">
    <text evidence="12">Lacks conserved residue(s) required for the propagation of feature annotation.</text>
</comment>
<comment type="subunit">
    <text evidence="12">Homodimer.</text>
</comment>
<dbReference type="FunFam" id="3.90.1150.10:FF:000006">
    <property type="entry name" value="Phosphoserine aminotransferase"/>
    <property type="match status" value="1"/>
</dbReference>
<dbReference type="InterPro" id="IPR015422">
    <property type="entry name" value="PyrdxlP-dep_Trfase_small"/>
</dbReference>
<feature type="binding site" evidence="12">
    <location>
        <position position="174"/>
    </location>
    <ligand>
        <name>pyridoxal 5'-phosphate</name>
        <dbReference type="ChEBI" id="CHEBI:597326"/>
    </ligand>
</feature>
<dbReference type="Proteomes" id="UP001056483">
    <property type="component" value="Chromosome"/>
</dbReference>
<evidence type="ECO:0000313" key="17">
    <source>
        <dbReference type="Proteomes" id="UP001056323"/>
    </source>
</evidence>
<evidence type="ECO:0000313" key="18">
    <source>
        <dbReference type="Proteomes" id="UP001056483"/>
    </source>
</evidence>
<keyword evidence="6 12" id="KW-0808">Transferase</keyword>
<feature type="binding site" evidence="12">
    <location>
        <begin position="76"/>
        <end position="77"/>
    </location>
    <ligand>
        <name>pyridoxal 5'-phosphate</name>
        <dbReference type="ChEBI" id="CHEBI:597326"/>
    </ligand>
</feature>
<evidence type="ECO:0000256" key="4">
    <source>
        <dbReference type="ARBA" id="ARBA00022576"/>
    </source>
</evidence>
<evidence type="ECO:0000256" key="7">
    <source>
        <dbReference type="ARBA" id="ARBA00022898"/>
    </source>
</evidence>
<feature type="binding site" evidence="12">
    <location>
        <position position="103"/>
    </location>
    <ligand>
        <name>pyridoxal 5'-phosphate</name>
        <dbReference type="ChEBI" id="CHEBI:597326"/>
    </ligand>
</feature>
<name>A0AAE9I9M5_9ENTR</name>
<feature type="binding site" evidence="12">
    <location>
        <position position="197"/>
    </location>
    <ligand>
        <name>pyridoxal 5'-phosphate</name>
        <dbReference type="ChEBI" id="CHEBI:597326"/>
    </ligand>
</feature>
<evidence type="ECO:0000256" key="3">
    <source>
        <dbReference type="ARBA" id="ARBA00006904"/>
    </source>
</evidence>
<feature type="binding site" evidence="12">
    <location>
        <begin position="239"/>
        <end position="240"/>
    </location>
    <ligand>
        <name>pyridoxal 5'-phosphate</name>
        <dbReference type="ChEBI" id="CHEBI:597326"/>
    </ligand>
</feature>
<evidence type="ECO:0000313" key="16">
    <source>
        <dbReference type="EMBL" id="URJ27588.1"/>
    </source>
</evidence>
<evidence type="ECO:0000256" key="12">
    <source>
        <dbReference type="HAMAP-Rule" id="MF_00160"/>
    </source>
</evidence>
<feature type="binding site" evidence="12">
    <location>
        <position position="42"/>
    </location>
    <ligand>
        <name>L-glutamate</name>
        <dbReference type="ChEBI" id="CHEBI:29985"/>
    </ligand>
</feature>
<keyword evidence="18" id="KW-1185">Reference proteome</keyword>
<dbReference type="RefSeq" id="WP_250247426.1">
    <property type="nucleotide sequence ID" value="NZ_CP097749.1"/>
</dbReference>
<comment type="cofactor">
    <cofactor evidence="12">
        <name>pyridoxal 5'-phosphate</name>
        <dbReference type="ChEBI" id="CHEBI:597326"/>
    </cofactor>
    <text evidence="12">Binds 1 pyridoxal phosphate per subunit.</text>
</comment>
<dbReference type="PIRSF" id="PIRSF000525">
    <property type="entry name" value="SerC"/>
    <property type="match status" value="1"/>
</dbReference>
<feature type="modified residue" description="N6-(pyridoxal phosphate)lysine" evidence="12">
    <location>
        <position position="198"/>
    </location>
</feature>
<dbReference type="Gene3D" id="3.40.640.10">
    <property type="entry name" value="Type I PLP-dependent aspartate aminotransferase-like (Major domain)"/>
    <property type="match status" value="1"/>
</dbReference>
<evidence type="ECO:0000256" key="5">
    <source>
        <dbReference type="ARBA" id="ARBA00022605"/>
    </source>
</evidence>
<dbReference type="GO" id="GO:0006564">
    <property type="term" value="P:L-serine biosynthetic process"/>
    <property type="evidence" value="ECO:0007669"/>
    <property type="project" value="UniProtKB-UniRule"/>
</dbReference>
<dbReference type="PANTHER" id="PTHR43247">
    <property type="entry name" value="PHOSPHOSERINE AMINOTRANSFERASE"/>
    <property type="match status" value="1"/>
</dbReference>
<feature type="binding site" evidence="12">
    <location>
        <position position="154"/>
    </location>
    <ligand>
        <name>pyridoxal 5'-phosphate</name>
        <dbReference type="ChEBI" id="CHEBI:597326"/>
    </ligand>
</feature>
<dbReference type="InterPro" id="IPR020578">
    <property type="entry name" value="Aminotrans_V_PyrdxlP_BS"/>
</dbReference>
<keyword evidence="9 12" id="KW-0718">Serine biosynthesis</keyword>
<organism evidence="16 17">
    <name type="scientific">Candidatus Blochmanniella camponoti</name>
    <dbReference type="NCBI Taxonomy" id="108080"/>
    <lineage>
        <taxon>Bacteria</taxon>
        <taxon>Pseudomonadati</taxon>
        <taxon>Pseudomonadota</taxon>
        <taxon>Gammaproteobacteria</taxon>
        <taxon>Enterobacterales</taxon>
        <taxon>Enterobacteriaceae</taxon>
        <taxon>ant endosymbionts</taxon>
        <taxon>Candidatus Blochmanniella</taxon>
    </lineage>
</organism>
<keyword evidence="5 12" id="KW-0028">Amino-acid biosynthesis</keyword>
<dbReference type="KEGG" id="bhb:M9394_00240"/>
<comment type="function">
    <text evidence="12">Catalyzes the reversible conversion of 3-phosphohydroxypyruvate to phosphoserine and of 3-hydroxy-2-oxo-4-phosphonooxybutanoate to phosphohydroxythreonine.</text>
</comment>
<evidence type="ECO:0000256" key="13">
    <source>
        <dbReference type="RuleBase" id="RU004505"/>
    </source>
</evidence>
<protein>
    <recommendedName>
        <fullName evidence="12">Phosphoserine aminotransferase</fullName>
        <ecNumber evidence="12">2.6.1.52</ecNumber>
    </recommendedName>
    <alternativeName>
        <fullName evidence="12">Phosphohydroxythreonine aminotransferase</fullName>
        <shortName evidence="12">PSAT</shortName>
    </alternativeName>
</protein>
<dbReference type="GO" id="GO:0008615">
    <property type="term" value="P:pyridoxine biosynthetic process"/>
    <property type="evidence" value="ECO:0007669"/>
    <property type="project" value="UniProtKB-UniRule"/>
</dbReference>
<comment type="pathway">
    <text evidence="1 12">Cofactor biosynthesis; pyridoxine 5'-phosphate biosynthesis; pyridoxine 5'-phosphate from D-erythrose 4-phosphate: step 3/5.</text>
</comment>
<keyword evidence="7 12" id="KW-0663">Pyridoxal phosphate</keyword>
<evidence type="ECO:0000256" key="1">
    <source>
        <dbReference type="ARBA" id="ARBA00004915"/>
    </source>
</evidence>
<keyword evidence="8 12" id="KW-0664">Pyridoxine biosynthesis</keyword>
<dbReference type="FunFam" id="3.40.640.10:FF:000010">
    <property type="entry name" value="Phosphoserine aminotransferase"/>
    <property type="match status" value="1"/>
</dbReference>
<evidence type="ECO:0000313" key="15">
    <source>
        <dbReference type="EMBL" id="URJ24786.1"/>
    </source>
</evidence>
<evidence type="ECO:0000256" key="9">
    <source>
        <dbReference type="ARBA" id="ARBA00023299"/>
    </source>
</evidence>
<dbReference type="Gene3D" id="3.90.1150.10">
    <property type="entry name" value="Aspartate Aminotransferase, domain 1"/>
    <property type="match status" value="1"/>
</dbReference>
<dbReference type="GO" id="GO:0005737">
    <property type="term" value="C:cytoplasm"/>
    <property type="evidence" value="ECO:0007669"/>
    <property type="project" value="UniProtKB-SubCell"/>
</dbReference>
<keyword evidence="4 12" id="KW-0032">Aminotransferase</keyword>
<dbReference type="Proteomes" id="UP001056323">
    <property type="component" value="Chromosome"/>
</dbReference>
<feature type="domain" description="Aminotransferase class V" evidence="14">
    <location>
        <begin position="4"/>
        <end position="350"/>
    </location>
</feature>
<proteinExistence type="inferred from homology"/>
<comment type="subcellular location">
    <subcellularLocation>
        <location evidence="12">Cytoplasm</location>
    </subcellularLocation>
</comment>
<dbReference type="InterPro" id="IPR022278">
    <property type="entry name" value="Pser_aminoTfrase"/>
</dbReference>
<evidence type="ECO:0000256" key="6">
    <source>
        <dbReference type="ARBA" id="ARBA00022679"/>
    </source>
</evidence>
<keyword evidence="12" id="KW-0963">Cytoplasm</keyword>
<dbReference type="GO" id="GO:0004648">
    <property type="term" value="F:O-phospho-L-serine:2-oxoglutarate aminotransferase activity"/>
    <property type="evidence" value="ECO:0007669"/>
    <property type="project" value="UniProtKB-UniRule"/>
</dbReference>
<dbReference type="EMBL" id="CP097750">
    <property type="protein sequence ID" value="URJ24786.1"/>
    <property type="molecule type" value="Genomic_DNA"/>
</dbReference>
<dbReference type="NCBIfam" id="NF003764">
    <property type="entry name" value="PRK05355.1"/>
    <property type="match status" value="1"/>
</dbReference>
<evidence type="ECO:0000259" key="14">
    <source>
        <dbReference type="Pfam" id="PF00266"/>
    </source>
</evidence>
<dbReference type="Pfam" id="PF00266">
    <property type="entry name" value="Aminotran_5"/>
    <property type="match status" value="1"/>
</dbReference>
<reference evidence="16" key="1">
    <citation type="submission" date="2022-05" db="EMBL/GenBank/DDBJ databases">
        <title>Impact of host demography and evolutionary history on endosymbiont molecular evolution: a test in carpenter ants (Genus Camponotus) and their Blochmannia endosymbionts.</title>
        <authorList>
            <person name="Manthey J.D."/>
            <person name="Giron J.C."/>
            <person name="Hruska J.P."/>
        </authorList>
    </citation>
    <scope>NUCLEOTIDE SEQUENCE</scope>
    <source>
        <strain evidence="16">C-049</strain>
        <strain evidence="15">C-050</strain>
    </source>
</reference>
<dbReference type="InterPro" id="IPR015421">
    <property type="entry name" value="PyrdxlP-dep_Trfase_major"/>
</dbReference>
<evidence type="ECO:0000256" key="2">
    <source>
        <dbReference type="ARBA" id="ARBA00005099"/>
    </source>
</evidence>
<dbReference type="NCBIfam" id="TIGR01364">
    <property type="entry name" value="serC_1"/>
    <property type="match status" value="1"/>
</dbReference>
<evidence type="ECO:0000256" key="11">
    <source>
        <dbReference type="ARBA" id="ARBA00049007"/>
    </source>
</evidence>
<evidence type="ECO:0000256" key="8">
    <source>
        <dbReference type="ARBA" id="ARBA00023096"/>
    </source>
</evidence>